<comment type="caution">
    <text evidence="2">The sequence shown here is derived from an EMBL/GenBank/DDBJ whole genome shotgun (WGS) entry which is preliminary data.</text>
</comment>
<keyword evidence="3" id="KW-1185">Reference proteome</keyword>
<accession>A0AAN8WNW2</accession>
<feature type="signal peptide" evidence="1">
    <location>
        <begin position="1"/>
        <end position="25"/>
    </location>
</feature>
<dbReference type="AlphaFoldDB" id="A0AAN8WNW2"/>
<reference evidence="2 3" key="1">
    <citation type="submission" date="2023-11" db="EMBL/GenBank/DDBJ databases">
        <title>Halocaridina rubra genome assembly.</title>
        <authorList>
            <person name="Smith C."/>
        </authorList>
    </citation>
    <scope>NUCLEOTIDE SEQUENCE [LARGE SCALE GENOMIC DNA]</scope>
    <source>
        <strain evidence="2">EP-1</strain>
        <tissue evidence="2">Whole</tissue>
    </source>
</reference>
<organism evidence="2 3">
    <name type="scientific">Halocaridina rubra</name>
    <name type="common">Hawaiian red shrimp</name>
    <dbReference type="NCBI Taxonomy" id="373956"/>
    <lineage>
        <taxon>Eukaryota</taxon>
        <taxon>Metazoa</taxon>
        <taxon>Ecdysozoa</taxon>
        <taxon>Arthropoda</taxon>
        <taxon>Crustacea</taxon>
        <taxon>Multicrustacea</taxon>
        <taxon>Malacostraca</taxon>
        <taxon>Eumalacostraca</taxon>
        <taxon>Eucarida</taxon>
        <taxon>Decapoda</taxon>
        <taxon>Pleocyemata</taxon>
        <taxon>Caridea</taxon>
        <taxon>Atyoidea</taxon>
        <taxon>Atyidae</taxon>
        <taxon>Halocaridina</taxon>
    </lineage>
</organism>
<evidence type="ECO:0000256" key="1">
    <source>
        <dbReference type="SAM" id="SignalP"/>
    </source>
</evidence>
<dbReference type="EMBL" id="JAXCGZ010017243">
    <property type="protein sequence ID" value="KAK7068447.1"/>
    <property type="molecule type" value="Genomic_DNA"/>
</dbReference>
<keyword evidence="1" id="KW-0732">Signal</keyword>
<proteinExistence type="predicted"/>
<evidence type="ECO:0000313" key="2">
    <source>
        <dbReference type="EMBL" id="KAK7068447.1"/>
    </source>
</evidence>
<sequence>MDPKRNSVVCKIVLLILLYTRKASLEHRGGNDDVVITERTPKYQNISTEQTSIFDSVPYIEFLNNSWHVEPQFLPSEKISQYQVDLENKTDTVTSQNIYSEEENGFMDLKGITDGYNVQSQHIYSEEENDFMDLKGITDGYKVQSQNIYSEEENGFMDLKSITDGYNVQSQNIYSEAVNGFMDLNGTTDGYNVQHGIVQRGSTEKRSLRSNDESQYLSATETASSCTETFADCNAFDNDQYKYYGKDRKEFCNVMKCAQIISLTGVKNEDLKVRFARCDYRSTMIVHGSTMIVKRLSKSTHSLFLNGAVLLRATAVAVARSKTTPFKNKELVL</sequence>
<name>A0AAN8WNW2_HALRR</name>
<dbReference type="Proteomes" id="UP001381693">
    <property type="component" value="Unassembled WGS sequence"/>
</dbReference>
<protein>
    <submittedName>
        <fullName evidence="2">Uncharacterized protein</fullName>
    </submittedName>
</protein>
<evidence type="ECO:0000313" key="3">
    <source>
        <dbReference type="Proteomes" id="UP001381693"/>
    </source>
</evidence>
<feature type="chain" id="PRO_5042859470" evidence="1">
    <location>
        <begin position="26"/>
        <end position="333"/>
    </location>
</feature>
<gene>
    <name evidence="2" type="ORF">SK128_027713</name>
</gene>